<evidence type="ECO:0000313" key="7">
    <source>
        <dbReference type="EMBL" id="QGG95205.1"/>
    </source>
</evidence>
<dbReference type="NCBIfam" id="NF003802">
    <property type="entry name" value="PRK05388.1"/>
    <property type="match status" value="1"/>
</dbReference>
<feature type="site" description="Involved in the stabilization of negative charge on the oxyanion by the formation of the oxyanion hole" evidence="6">
    <location>
        <position position="113"/>
    </location>
</feature>
<comment type="pathway">
    <text evidence="6">Amino-acid biosynthesis; L-arginine biosynthesis; L-ornithine and N-acetyl-L-glutamate from L-glutamate and N(2)-acetyl-L-ornithine (cyclic): step 1/1.</text>
</comment>
<dbReference type="GO" id="GO:0004042">
    <property type="term" value="F:L-glutamate N-acetyltransferase activity"/>
    <property type="evidence" value="ECO:0007669"/>
    <property type="project" value="UniProtKB-UniRule"/>
</dbReference>
<dbReference type="GO" id="GO:0006592">
    <property type="term" value="P:ornithine biosynthetic process"/>
    <property type="evidence" value="ECO:0007669"/>
    <property type="project" value="TreeGrafter"/>
</dbReference>
<keyword evidence="8" id="KW-1185">Reference proteome</keyword>
<evidence type="ECO:0000256" key="2">
    <source>
        <dbReference type="ARBA" id="ARBA00011475"/>
    </source>
</evidence>
<keyword evidence="3 6" id="KW-0808">Transferase</keyword>
<dbReference type="AlphaFoldDB" id="A0A5Q2RPR7"/>
<comment type="subcellular location">
    <subcellularLocation>
        <location evidence="6">Cytoplasm</location>
    </subcellularLocation>
</comment>
<evidence type="ECO:0000256" key="1">
    <source>
        <dbReference type="ARBA" id="ARBA00006774"/>
    </source>
</evidence>
<organism evidence="7 8">
    <name type="scientific">Actinomarinicola tropica</name>
    <dbReference type="NCBI Taxonomy" id="2789776"/>
    <lineage>
        <taxon>Bacteria</taxon>
        <taxon>Bacillati</taxon>
        <taxon>Actinomycetota</taxon>
        <taxon>Acidimicrobiia</taxon>
        <taxon>Acidimicrobiales</taxon>
        <taxon>Iamiaceae</taxon>
        <taxon>Actinomarinicola</taxon>
    </lineage>
</organism>
<keyword evidence="6" id="KW-0028">Amino-acid biosynthesis</keyword>
<sequence>MSVTAASGFVASGTAAGIKPDGRLDLSLVATEDGRPVPAAAVFTQNQMTAAPVVTTRNHLLRTTGHAAAVVLNSGNANAANGRRGVDDAKRMCAATAAELGCEAHEVLVCSTGLIGIPLPIDAIEAGVPALAAARAAGEDAGLAAADAILTTDTVRKLSVADGPGFVVGGMAKGAAMLAPNMATMLAVLTTDAEATPALLKSALTAALPSSFNSLSVDGCTSTNDTVILMASGRAGPVEPADLIAAVTAVCEDLAAQMAGDAEGATKVVRVVVEGAVDDHEAERGARKVAESQLVKCSWYGKDPYWGRVASELGSAGISFDPDKLRISYGDHVVADGGINADHDADALSAYMDQRHIEVTAQLGLGTGRATVLTNDLTHAYVDENMGTS</sequence>
<dbReference type="Proteomes" id="UP000334019">
    <property type="component" value="Chromosome"/>
</dbReference>
<dbReference type="UniPathway" id="UPA00068">
    <property type="reaction ID" value="UER00106"/>
</dbReference>
<dbReference type="EC" id="2.3.1.35" evidence="6"/>
<dbReference type="Pfam" id="PF01960">
    <property type="entry name" value="ArgJ"/>
    <property type="match status" value="1"/>
</dbReference>
<keyword evidence="6" id="KW-0511">Multifunctional enzyme</keyword>
<evidence type="ECO:0000256" key="3">
    <source>
        <dbReference type="ARBA" id="ARBA00022679"/>
    </source>
</evidence>
<comment type="catalytic activity">
    <reaction evidence="6">
        <text>L-glutamate + acetyl-CoA = N-acetyl-L-glutamate + CoA + H(+)</text>
        <dbReference type="Rhea" id="RHEA:24292"/>
        <dbReference type="ChEBI" id="CHEBI:15378"/>
        <dbReference type="ChEBI" id="CHEBI:29985"/>
        <dbReference type="ChEBI" id="CHEBI:44337"/>
        <dbReference type="ChEBI" id="CHEBI:57287"/>
        <dbReference type="ChEBI" id="CHEBI:57288"/>
        <dbReference type="EC" id="2.3.1.1"/>
    </reaction>
</comment>
<comment type="subunit">
    <text evidence="2 6">Heterotetramer of two alpha and two beta chains.</text>
</comment>
<accession>A0A5Q2RPR7</accession>
<keyword evidence="5 6" id="KW-0012">Acyltransferase</keyword>
<feature type="site" description="Involved in the stabilization of negative charge on the oxyanion by the formation of the oxyanion hole" evidence="6">
    <location>
        <position position="112"/>
    </location>
</feature>
<dbReference type="NCBIfam" id="TIGR00120">
    <property type="entry name" value="ArgJ"/>
    <property type="match status" value="1"/>
</dbReference>
<feature type="chain" id="PRO_5024516688" description="Arginine biosynthesis bifunctional protein ArgJ alpha chain" evidence="6">
    <location>
        <begin position="1"/>
        <end position="183"/>
    </location>
</feature>
<feature type="active site" description="Nucleophile" evidence="6">
    <location>
        <position position="184"/>
    </location>
</feature>
<evidence type="ECO:0000256" key="6">
    <source>
        <dbReference type="HAMAP-Rule" id="MF_01106"/>
    </source>
</evidence>
<feature type="binding site" evidence="6">
    <location>
        <position position="385"/>
    </location>
    <ligand>
        <name>substrate</name>
    </ligand>
</feature>
<dbReference type="RefSeq" id="WP_153759313.1">
    <property type="nucleotide sequence ID" value="NZ_CP045851.1"/>
</dbReference>
<comment type="catalytic activity">
    <reaction evidence="6">
        <text>N(2)-acetyl-L-ornithine + L-glutamate = N-acetyl-L-glutamate + L-ornithine</text>
        <dbReference type="Rhea" id="RHEA:15349"/>
        <dbReference type="ChEBI" id="CHEBI:29985"/>
        <dbReference type="ChEBI" id="CHEBI:44337"/>
        <dbReference type="ChEBI" id="CHEBI:46911"/>
        <dbReference type="ChEBI" id="CHEBI:57805"/>
        <dbReference type="EC" id="2.3.1.35"/>
    </reaction>
</comment>
<feature type="site" description="Cleavage; by autolysis" evidence="6">
    <location>
        <begin position="183"/>
        <end position="184"/>
    </location>
</feature>
<feature type="chain" id="PRO_5024516687" description="Arginine biosynthesis bifunctional protein ArgJ beta chain" evidence="6">
    <location>
        <begin position="184"/>
        <end position="389"/>
    </location>
</feature>
<comment type="caution">
    <text evidence="6">Lacks conserved residue(s) required for the propagation of feature annotation.</text>
</comment>
<keyword evidence="4 6" id="KW-0068">Autocatalytic cleavage</keyword>
<dbReference type="GO" id="GO:0005737">
    <property type="term" value="C:cytoplasm"/>
    <property type="evidence" value="ECO:0007669"/>
    <property type="project" value="UniProtKB-SubCell"/>
</dbReference>
<dbReference type="InterPro" id="IPR002813">
    <property type="entry name" value="Arg_biosynth_ArgJ"/>
</dbReference>
<reference evidence="7 8" key="1">
    <citation type="submission" date="2019-11" db="EMBL/GenBank/DDBJ databases">
        <authorList>
            <person name="He Y."/>
        </authorList>
    </citation>
    <scope>NUCLEOTIDE SEQUENCE [LARGE SCALE GENOMIC DNA]</scope>
    <source>
        <strain evidence="7 8">SCSIO 58843</strain>
    </source>
</reference>
<dbReference type="InterPro" id="IPR016117">
    <property type="entry name" value="ArgJ-like_dom_sf"/>
</dbReference>
<proteinExistence type="inferred from homology"/>
<dbReference type="HAMAP" id="MF_01106">
    <property type="entry name" value="ArgJ"/>
    <property type="match status" value="1"/>
</dbReference>
<gene>
    <name evidence="6 7" type="primary">argJ</name>
    <name evidence="7" type="ORF">GH723_08895</name>
</gene>
<dbReference type="PANTHER" id="PTHR23100">
    <property type="entry name" value="ARGININE BIOSYNTHESIS BIFUNCTIONAL PROTEIN ARGJ"/>
    <property type="match status" value="1"/>
</dbReference>
<feature type="binding site" evidence="6">
    <location>
        <position position="173"/>
    </location>
    <ligand>
        <name>substrate</name>
    </ligand>
</feature>
<comment type="similarity">
    <text evidence="1 6">Belongs to the ArgJ family.</text>
</comment>
<feature type="binding site" evidence="6">
    <location>
        <position position="151"/>
    </location>
    <ligand>
        <name>substrate</name>
    </ligand>
</feature>
<name>A0A5Q2RPR7_9ACTN</name>
<dbReference type="GO" id="GO:0004358">
    <property type="term" value="F:L-glutamate N-acetyltransferase activity, acting on acetyl-L-ornithine as donor"/>
    <property type="evidence" value="ECO:0007669"/>
    <property type="project" value="UniProtKB-UniRule"/>
</dbReference>
<evidence type="ECO:0000313" key="8">
    <source>
        <dbReference type="Proteomes" id="UP000334019"/>
    </source>
</evidence>
<dbReference type="EC" id="2.3.1.1" evidence="6"/>
<keyword evidence="6" id="KW-0055">Arginine biosynthesis</keyword>
<feature type="binding site" evidence="6">
    <location>
        <position position="263"/>
    </location>
    <ligand>
        <name>substrate</name>
    </ligand>
</feature>
<dbReference type="KEGG" id="atq:GH723_08895"/>
<dbReference type="PANTHER" id="PTHR23100:SF0">
    <property type="entry name" value="ARGININE BIOSYNTHESIS BIFUNCTIONAL PROTEIN ARGJ, MITOCHONDRIAL"/>
    <property type="match status" value="1"/>
</dbReference>
<comment type="function">
    <text evidence="6">Catalyzes two activities which are involved in the cyclic version of arginine biosynthesis: the synthesis of N-acetylglutamate from glutamate and acetyl-CoA as the acetyl donor, and of ornithine by transacetylation between N(2)-acetylornithine and glutamate.</text>
</comment>
<dbReference type="EMBL" id="CP045851">
    <property type="protein sequence ID" value="QGG95205.1"/>
    <property type="molecule type" value="Genomic_DNA"/>
</dbReference>
<feature type="binding site" evidence="6">
    <location>
        <position position="184"/>
    </location>
    <ligand>
        <name>substrate</name>
    </ligand>
</feature>
<dbReference type="GO" id="GO:0006526">
    <property type="term" value="P:L-arginine biosynthetic process"/>
    <property type="evidence" value="ECO:0007669"/>
    <property type="project" value="UniProtKB-UniRule"/>
</dbReference>
<dbReference type="SUPFAM" id="SSF56266">
    <property type="entry name" value="DmpA/ArgJ-like"/>
    <property type="match status" value="1"/>
</dbReference>
<comment type="pathway">
    <text evidence="6">Amino-acid biosynthesis; L-arginine biosynthesis; N(2)-acetyl-L-ornithine from L-glutamate: step 1/4.</text>
</comment>
<evidence type="ECO:0000256" key="4">
    <source>
        <dbReference type="ARBA" id="ARBA00022813"/>
    </source>
</evidence>
<protein>
    <recommendedName>
        <fullName evidence="6">Arginine biosynthesis bifunctional protein ArgJ</fullName>
    </recommendedName>
    <domain>
        <recommendedName>
            <fullName evidence="6">Glutamate N-acetyltransferase</fullName>
            <ecNumber evidence="6">2.3.1.35</ecNumber>
        </recommendedName>
        <alternativeName>
            <fullName evidence="6">Ornithine acetyltransferase</fullName>
            <shortName evidence="6">OATase</shortName>
        </alternativeName>
        <alternativeName>
            <fullName evidence="6">Ornithine transacetylase</fullName>
        </alternativeName>
    </domain>
    <domain>
        <recommendedName>
            <fullName evidence="6">Amino-acid acetyltransferase</fullName>
            <ecNumber evidence="6">2.3.1.1</ecNumber>
        </recommendedName>
        <alternativeName>
            <fullName evidence="6">N-acetylglutamate synthase</fullName>
            <shortName evidence="6">AGSase</shortName>
        </alternativeName>
    </domain>
    <component>
        <recommendedName>
            <fullName evidence="6">Arginine biosynthesis bifunctional protein ArgJ alpha chain</fullName>
        </recommendedName>
    </component>
    <component>
        <recommendedName>
            <fullName evidence="6">Arginine biosynthesis bifunctional protein ArgJ beta chain</fullName>
        </recommendedName>
    </component>
</protein>
<evidence type="ECO:0000256" key="5">
    <source>
        <dbReference type="ARBA" id="ARBA00023315"/>
    </source>
</evidence>
<dbReference type="Gene3D" id="3.60.70.12">
    <property type="entry name" value="L-amino peptidase D-ALA esterase/amidase"/>
    <property type="match status" value="1"/>
</dbReference>
<dbReference type="CDD" id="cd02152">
    <property type="entry name" value="OAT"/>
    <property type="match status" value="1"/>
</dbReference>
<keyword evidence="6" id="KW-0963">Cytoplasm</keyword>
<dbReference type="Gene3D" id="3.10.20.340">
    <property type="entry name" value="ArgJ beta chain, C-terminal domain"/>
    <property type="match status" value="1"/>
</dbReference>
<dbReference type="InterPro" id="IPR042195">
    <property type="entry name" value="ArgJ_beta_C"/>
</dbReference>